<feature type="compositionally biased region" description="Basic and acidic residues" evidence="1">
    <location>
        <begin position="98"/>
        <end position="111"/>
    </location>
</feature>
<evidence type="ECO:0000313" key="3">
    <source>
        <dbReference type="EMBL" id="QNP90901.1"/>
    </source>
</evidence>
<dbReference type="AlphaFoldDB" id="A0A7H0K0T5"/>
<feature type="region of interest" description="Disordered" evidence="1">
    <location>
        <begin position="79"/>
        <end position="111"/>
    </location>
</feature>
<dbReference type="RefSeq" id="WP_171194396.1">
    <property type="nucleotide sequence ID" value="NZ_CP061032.1"/>
</dbReference>
<dbReference type="KEGG" id="cluj:IAU68_03815"/>
<dbReference type="Proteomes" id="UP000516235">
    <property type="component" value="Chromosome"/>
</dbReference>
<evidence type="ECO:0000313" key="2">
    <source>
        <dbReference type="EMBL" id="MBC3179351.1"/>
    </source>
</evidence>
<protein>
    <submittedName>
        <fullName evidence="3">Uncharacterized protein</fullName>
    </submittedName>
</protein>
<accession>A0A7H0K0T5</accession>
<dbReference type="EMBL" id="CP061032">
    <property type="protein sequence ID" value="QNP90901.1"/>
    <property type="molecule type" value="Genomic_DNA"/>
</dbReference>
<dbReference type="Proteomes" id="UP000642876">
    <property type="component" value="Unassembled WGS sequence"/>
</dbReference>
<evidence type="ECO:0000313" key="4">
    <source>
        <dbReference type="Proteomes" id="UP000516235"/>
    </source>
</evidence>
<reference evidence="4 5" key="1">
    <citation type="submission" date="2020-08" db="EMBL/GenBank/DDBJ databases">
        <title>novel species in genus Corynebacterium.</title>
        <authorList>
            <person name="Zhang G."/>
        </authorList>
    </citation>
    <scope>NUCLEOTIDE SEQUENCE [LARGE SCALE GENOMIC DNA]</scope>
    <source>
        <strain evidence="3">Zg-917</strain>
        <strain evidence="4 5">zg-917</strain>
    </source>
</reference>
<organism evidence="3 4">
    <name type="scientific">Corynebacterium lujinxingii</name>
    <dbReference type="NCBI Taxonomy" id="2763010"/>
    <lineage>
        <taxon>Bacteria</taxon>
        <taxon>Bacillati</taxon>
        <taxon>Actinomycetota</taxon>
        <taxon>Actinomycetes</taxon>
        <taxon>Mycobacteriales</taxon>
        <taxon>Corynebacteriaceae</taxon>
        <taxon>Corynebacterium</taxon>
    </lineage>
</organism>
<name>A0A7H0K0T5_9CORY</name>
<keyword evidence="5" id="KW-1185">Reference proteome</keyword>
<evidence type="ECO:0000256" key="1">
    <source>
        <dbReference type="SAM" id="MobiDB-lite"/>
    </source>
</evidence>
<sequence length="111" mass="12765">MTWSDLRAFVEHLPMTSHFWRKEEPEQAKLIAWVEGLATPHVAVVGELYDLVERHVFPTAGAEPILQRMQQRALDNLRQTQGEAKPAEPVKPARRRKSAAEIRAQLERAHH</sequence>
<gene>
    <name evidence="2" type="ORF">H7348_08570</name>
    <name evidence="3" type="ORF">IAU68_03815</name>
</gene>
<proteinExistence type="predicted"/>
<dbReference type="EMBL" id="JACMYE010000007">
    <property type="protein sequence ID" value="MBC3179351.1"/>
    <property type="molecule type" value="Genomic_DNA"/>
</dbReference>
<evidence type="ECO:0000313" key="5">
    <source>
        <dbReference type="Proteomes" id="UP000642876"/>
    </source>
</evidence>